<comment type="subcellular location">
    <subcellularLocation>
        <location evidence="12">Cytoplasm</location>
    </subcellularLocation>
</comment>
<keyword evidence="15" id="KW-1185">Reference proteome</keyword>
<dbReference type="SUPFAM" id="SSF54373">
    <property type="entry name" value="FAD-linked reductases, C-terminal domain"/>
    <property type="match status" value="1"/>
</dbReference>
<evidence type="ECO:0000256" key="1">
    <source>
        <dbReference type="ARBA" id="ARBA00001755"/>
    </source>
</evidence>
<gene>
    <name evidence="14" type="primary">hemG</name>
    <name evidence="14" type="ORF">GCM10023200_36080</name>
</gene>
<keyword evidence="12" id="KW-0963">Cytoplasm</keyword>
<evidence type="ECO:0000256" key="6">
    <source>
        <dbReference type="ARBA" id="ARBA00012402"/>
    </source>
</evidence>
<dbReference type="InterPro" id="IPR002937">
    <property type="entry name" value="Amino_oxidase"/>
</dbReference>
<feature type="domain" description="Amine oxidase" evidence="13">
    <location>
        <begin position="11"/>
        <end position="472"/>
    </location>
</feature>
<comment type="similarity">
    <text evidence="5 12">Belongs to the protoporphyrinogen/coproporphyrinogen oxidase family. Coproporphyrinogen III oxidase subfamily.</text>
</comment>
<dbReference type="Proteomes" id="UP001500928">
    <property type="component" value="Unassembled WGS sequence"/>
</dbReference>
<organism evidence="14 15">
    <name type="scientific">Actinomycetospora chlora</name>
    <dbReference type="NCBI Taxonomy" id="663608"/>
    <lineage>
        <taxon>Bacteria</taxon>
        <taxon>Bacillati</taxon>
        <taxon>Actinomycetota</taxon>
        <taxon>Actinomycetes</taxon>
        <taxon>Pseudonocardiales</taxon>
        <taxon>Pseudonocardiaceae</taxon>
        <taxon>Actinomycetospora</taxon>
    </lineage>
</organism>
<evidence type="ECO:0000256" key="5">
    <source>
        <dbReference type="ARBA" id="ARBA00008310"/>
    </source>
</evidence>
<dbReference type="EC" id="1.3.3.15" evidence="6 12"/>
<dbReference type="Gene3D" id="3.90.660.20">
    <property type="entry name" value="Protoporphyrinogen oxidase, mitochondrial, domain 2"/>
    <property type="match status" value="1"/>
</dbReference>
<evidence type="ECO:0000256" key="3">
    <source>
        <dbReference type="ARBA" id="ARBA00002185"/>
    </source>
</evidence>
<dbReference type="PANTHER" id="PTHR42923:SF3">
    <property type="entry name" value="PROTOPORPHYRINOGEN OXIDASE"/>
    <property type="match status" value="1"/>
</dbReference>
<dbReference type="Pfam" id="PF01593">
    <property type="entry name" value="Amino_oxidase"/>
    <property type="match status" value="1"/>
</dbReference>
<keyword evidence="11 12" id="KW-0350">Heme biosynthesis</keyword>
<dbReference type="PANTHER" id="PTHR42923">
    <property type="entry name" value="PROTOPORPHYRINOGEN OXIDASE"/>
    <property type="match status" value="1"/>
</dbReference>
<keyword evidence="10 12" id="KW-0560">Oxidoreductase</keyword>
<comment type="catalytic activity">
    <reaction evidence="1">
        <text>coproporphyrinogen III + 3 O2 = coproporphyrin III + 3 H2O2</text>
        <dbReference type="Rhea" id="RHEA:43436"/>
        <dbReference type="ChEBI" id="CHEBI:15379"/>
        <dbReference type="ChEBI" id="CHEBI:16240"/>
        <dbReference type="ChEBI" id="CHEBI:57309"/>
        <dbReference type="ChEBI" id="CHEBI:131725"/>
        <dbReference type="EC" id="1.3.3.15"/>
    </reaction>
    <physiologicalReaction direction="left-to-right" evidence="1">
        <dbReference type="Rhea" id="RHEA:43437"/>
    </physiologicalReaction>
</comment>
<evidence type="ECO:0000256" key="11">
    <source>
        <dbReference type="ARBA" id="ARBA00023133"/>
    </source>
</evidence>
<evidence type="ECO:0000256" key="8">
    <source>
        <dbReference type="ARBA" id="ARBA00022630"/>
    </source>
</evidence>
<evidence type="ECO:0000256" key="10">
    <source>
        <dbReference type="ARBA" id="ARBA00023002"/>
    </source>
</evidence>
<name>A0ABP9BK84_9PSEU</name>
<dbReference type="InterPro" id="IPR050464">
    <property type="entry name" value="Zeta_carotene_desat/Oxidored"/>
</dbReference>
<keyword evidence="8 12" id="KW-0285">Flavoprotein</keyword>
<evidence type="ECO:0000256" key="9">
    <source>
        <dbReference type="ARBA" id="ARBA00022827"/>
    </source>
</evidence>
<dbReference type="InterPro" id="IPR036188">
    <property type="entry name" value="FAD/NAD-bd_sf"/>
</dbReference>
<dbReference type="RefSeq" id="WP_345418003.1">
    <property type="nucleotide sequence ID" value="NZ_BAABHO010000029.1"/>
</dbReference>
<sequence length="483" mass="48164">MTRVLVVGGGVSGLAAAHRLRTLLGADTEIVVVETARALGGKLSALEIGGRRVDVGAEAFLARRPEVAARVAELGLDDQLVHPGTATSALHVGGRTVPLPPRTVMGVPGDPAVAGEALSPAGLAALRADAPGPWEPGGDVAVGALVRARLGDEVADRLVDPLLGGVYAGRADGLGLRATVPALAAALDADPRSLVDAARRCLPAPAAVTAGEVAPPLPLPVFGTLRGGLADLPSTLALAARAEIRLGRTVTALARTAAGWRADTDAGEALEADAVVLAVPPPAVRRLLADHAPLAARAAGEIELASSALVVLALPAAAAAPLHGRSGVLVGAGERRPDGLPWTIKAATFSAEKWPHLAPSDDPDDTAVLRLSVGRHGDAASLAALRRDDPDLVSAARGDLAALTGVDAVPVETAVVRWPGGLPQYGVGHLDRVAAIEDGVAGLPGLAVAGAALHGVGVPACLATADAAAQRIAVHLASAAATR</sequence>
<reference evidence="15" key="1">
    <citation type="journal article" date="2019" name="Int. J. Syst. Evol. Microbiol.">
        <title>The Global Catalogue of Microorganisms (GCM) 10K type strain sequencing project: providing services to taxonomists for standard genome sequencing and annotation.</title>
        <authorList>
            <consortium name="The Broad Institute Genomics Platform"/>
            <consortium name="The Broad Institute Genome Sequencing Center for Infectious Disease"/>
            <person name="Wu L."/>
            <person name="Ma J."/>
        </authorList>
    </citation>
    <scope>NUCLEOTIDE SEQUENCE [LARGE SCALE GENOMIC DNA]</scope>
    <source>
        <strain evidence="15">JCM 17979</strain>
    </source>
</reference>
<comment type="caution">
    <text evidence="14">The sequence shown here is derived from an EMBL/GenBank/DDBJ whole genome shotgun (WGS) entry which is preliminary data.</text>
</comment>
<evidence type="ECO:0000256" key="4">
    <source>
        <dbReference type="ARBA" id="ARBA00004744"/>
    </source>
</evidence>
<comment type="pathway">
    <text evidence="4 12">Porphyrin-containing compound metabolism; protoheme biosynthesis.</text>
</comment>
<dbReference type="Gene3D" id="1.10.3110.10">
    <property type="entry name" value="protoporphyrinogen ix oxidase, domain 3"/>
    <property type="match status" value="1"/>
</dbReference>
<comment type="cofactor">
    <cofactor evidence="2 12">
        <name>FAD</name>
        <dbReference type="ChEBI" id="CHEBI:57692"/>
    </cofactor>
</comment>
<protein>
    <recommendedName>
        <fullName evidence="7 12">Coproporphyrinogen III oxidase</fullName>
        <ecNumber evidence="6 12">1.3.3.15</ecNumber>
    </recommendedName>
</protein>
<dbReference type="EMBL" id="BAABHO010000029">
    <property type="protein sequence ID" value="GAA4796736.1"/>
    <property type="molecule type" value="Genomic_DNA"/>
</dbReference>
<proteinExistence type="inferred from homology"/>
<evidence type="ECO:0000256" key="12">
    <source>
        <dbReference type="RuleBase" id="RU364052"/>
    </source>
</evidence>
<dbReference type="NCBIfam" id="TIGR00562">
    <property type="entry name" value="proto_IX_ox"/>
    <property type="match status" value="1"/>
</dbReference>
<evidence type="ECO:0000259" key="13">
    <source>
        <dbReference type="Pfam" id="PF01593"/>
    </source>
</evidence>
<dbReference type="Gene3D" id="3.50.50.60">
    <property type="entry name" value="FAD/NAD(P)-binding domain"/>
    <property type="match status" value="1"/>
</dbReference>
<evidence type="ECO:0000313" key="15">
    <source>
        <dbReference type="Proteomes" id="UP001500928"/>
    </source>
</evidence>
<evidence type="ECO:0000256" key="7">
    <source>
        <dbReference type="ARBA" id="ARBA00019046"/>
    </source>
</evidence>
<dbReference type="InterPro" id="IPR004572">
    <property type="entry name" value="Protoporphyrinogen_oxidase"/>
</dbReference>
<comment type="function">
    <text evidence="3 12">Involved in coproporphyrin-dependent heme b biosynthesis. Catalyzes the oxidation of coproporphyrinogen III to coproporphyrin III.</text>
</comment>
<accession>A0ABP9BK84</accession>
<keyword evidence="9 12" id="KW-0274">FAD</keyword>
<evidence type="ECO:0000256" key="2">
    <source>
        <dbReference type="ARBA" id="ARBA00001974"/>
    </source>
</evidence>
<evidence type="ECO:0000313" key="14">
    <source>
        <dbReference type="EMBL" id="GAA4796736.1"/>
    </source>
</evidence>
<dbReference type="SUPFAM" id="SSF51905">
    <property type="entry name" value="FAD/NAD(P)-binding domain"/>
    <property type="match status" value="1"/>
</dbReference>